<dbReference type="InterPro" id="IPR050739">
    <property type="entry name" value="MFP"/>
</dbReference>
<name>A0AAJ6B2A6_9HYPH</name>
<keyword evidence="2" id="KW-0472">Membrane</keyword>
<sequence>MNAHVSEPKNAKAQPEVVVTPEVPAEPVKKRRFGRVALMVSVPVLIAAAGGYFYLTGGRFEETDNAYVQQAKVSISADIAGRITAVNVRENQQVQAGDVIFSVDPAPYQIALDQAEAALGTARVGVEQLKVTYATAQRALEAARTTLGIQQATYDRQDLLVGQGVSSASALDQPKLSLQTAQNAVTTAEQQVAAATAALGGSADIATDDHPTVKAALAQVELAQRNLGKTDVVAAADGVISQVGSLNVGQFVSMGTTIASLVETHGSWVEANFKETQLGAIQIGMKAEVAVDALSGRHIEGTVTSIGAATGAEFSLIPAQNATGNWVKVVQRIPVRIDFDADSDIQLRSGMSALVSVDTGFSTLDKMQAH</sequence>
<dbReference type="GO" id="GO:0055085">
    <property type="term" value="P:transmembrane transport"/>
    <property type="evidence" value="ECO:0007669"/>
    <property type="project" value="InterPro"/>
</dbReference>
<dbReference type="InterPro" id="IPR058634">
    <property type="entry name" value="AaeA-lik-b-barrel"/>
</dbReference>
<dbReference type="SUPFAM" id="SSF111369">
    <property type="entry name" value="HlyD-like secretion proteins"/>
    <property type="match status" value="2"/>
</dbReference>
<dbReference type="GO" id="GO:0030313">
    <property type="term" value="C:cell envelope"/>
    <property type="evidence" value="ECO:0007669"/>
    <property type="project" value="UniProtKB-SubCell"/>
</dbReference>
<organism evidence="5 6">
    <name type="scientific">Candidatus Devosia phytovorans</name>
    <dbReference type="NCBI Taxonomy" id="3121372"/>
    <lineage>
        <taxon>Bacteria</taxon>
        <taxon>Pseudomonadati</taxon>
        <taxon>Pseudomonadota</taxon>
        <taxon>Alphaproteobacteria</taxon>
        <taxon>Hyphomicrobiales</taxon>
        <taxon>Devosiaceae</taxon>
        <taxon>Devosia</taxon>
    </lineage>
</organism>
<gene>
    <name evidence="5" type="ORF">P0Y65_08140</name>
</gene>
<dbReference type="Gene3D" id="2.40.50.100">
    <property type="match status" value="1"/>
</dbReference>
<evidence type="ECO:0000256" key="1">
    <source>
        <dbReference type="ARBA" id="ARBA00004196"/>
    </source>
</evidence>
<feature type="transmembrane region" description="Helical" evidence="2">
    <location>
        <begin position="36"/>
        <end position="55"/>
    </location>
</feature>
<feature type="domain" description="Multidrug resistance protein MdtA-like barrel-sandwich hybrid" evidence="3">
    <location>
        <begin position="72"/>
        <end position="262"/>
    </location>
</feature>
<dbReference type="Proteomes" id="UP001217476">
    <property type="component" value="Chromosome"/>
</dbReference>
<dbReference type="EMBL" id="CP119312">
    <property type="protein sequence ID" value="WEK06204.1"/>
    <property type="molecule type" value="Genomic_DNA"/>
</dbReference>
<keyword evidence="2" id="KW-1133">Transmembrane helix</keyword>
<keyword evidence="2" id="KW-0812">Transmembrane</keyword>
<dbReference type="InterPro" id="IPR058625">
    <property type="entry name" value="MdtA-like_BSH"/>
</dbReference>
<evidence type="ECO:0000259" key="4">
    <source>
        <dbReference type="Pfam" id="PF25963"/>
    </source>
</evidence>
<feature type="domain" description="p-hydroxybenzoic acid efflux pump subunit AaeA-like beta-barrel" evidence="4">
    <location>
        <begin position="269"/>
        <end position="357"/>
    </location>
</feature>
<dbReference type="PANTHER" id="PTHR30386">
    <property type="entry name" value="MEMBRANE FUSION SUBUNIT OF EMRAB-TOLC MULTIDRUG EFFLUX PUMP"/>
    <property type="match status" value="1"/>
</dbReference>
<protein>
    <submittedName>
        <fullName evidence="5">HlyD family secretion protein</fullName>
    </submittedName>
</protein>
<comment type="subcellular location">
    <subcellularLocation>
        <location evidence="1">Cell envelope</location>
    </subcellularLocation>
</comment>
<dbReference type="Pfam" id="PF25917">
    <property type="entry name" value="BSH_RND"/>
    <property type="match status" value="1"/>
</dbReference>
<dbReference type="SUPFAM" id="SSF56954">
    <property type="entry name" value="Outer membrane efflux proteins (OEP)"/>
    <property type="match status" value="1"/>
</dbReference>
<dbReference type="PANTHER" id="PTHR30386:SF19">
    <property type="entry name" value="MULTIDRUG EXPORT PROTEIN EMRA-RELATED"/>
    <property type="match status" value="1"/>
</dbReference>
<evidence type="ECO:0000259" key="3">
    <source>
        <dbReference type="Pfam" id="PF25917"/>
    </source>
</evidence>
<evidence type="ECO:0000313" key="6">
    <source>
        <dbReference type="Proteomes" id="UP001217476"/>
    </source>
</evidence>
<dbReference type="Pfam" id="PF25963">
    <property type="entry name" value="Beta-barrel_AAEA"/>
    <property type="match status" value="1"/>
</dbReference>
<proteinExistence type="predicted"/>
<evidence type="ECO:0000256" key="2">
    <source>
        <dbReference type="SAM" id="Phobius"/>
    </source>
</evidence>
<accession>A0AAJ6B2A6</accession>
<evidence type="ECO:0000313" key="5">
    <source>
        <dbReference type="EMBL" id="WEK06204.1"/>
    </source>
</evidence>
<dbReference type="AlphaFoldDB" id="A0AAJ6B2A6"/>
<reference evidence="5" key="1">
    <citation type="submission" date="2023-03" db="EMBL/GenBank/DDBJ databases">
        <title>Andean soil-derived lignocellulolytic bacterial consortium as a source of novel taxa and putative plastic-active enzymes.</title>
        <authorList>
            <person name="Diaz-Garcia L."/>
            <person name="Chuvochina M."/>
            <person name="Feuerriegel G."/>
            <person name="Bunk B."/>
            <person name="Sproer C."/>
            <person name="Streit W.R."/>
            <person name="Rodriguez L.M."/>
            <person name="Overmann J."/>
            <person name="Jimenez D.J."/>
        </authorList>
    </citation>
    <scope>NUCLEOTIDE SEQUENCE</scope>
    <source>
        <strain evidence="5">MAG 4196</strain>
    </source>
</reference>
<dbReference type="Gene3D" id="2.40.30.170">
    <property type="match status" value="1"/>
</dbReference>